<dbReference type="GO" id="GO:0005524">
    <property type="term" value="F:ATP binding"/>
    <property type="evidence" value="ECO:0007669"/>
    <property type="project" value="UniProtKB-KW"/>
</dbReference>
<dbReference type="Pfam" id="PF16326">
    <property type="entry name" value="ABC_tran_CTD"/>
    <property type="match status" value="1"/>
</dbReference>
<dbReference type="PROSITE" id="PS50893">
    <property type="entry name" value="ABC_TRANSPORTER_2"/>
    <property type="match status" value="2"/>
</dbReference>
<evidence type="ECO:0000256" key="5">
    <source>
        <dbReference type="SAM" id="MobiDB-lite"/>
    </source>
</evidence>
<dbReference type="InterPro" id="IPR051309">
    <property type="entry name" value="ABCF_ATPase"/>
</dbReference>
<keyword evidence="3 7" id="KW-0067">ATP-binding</keyword>
<protein>
    <submittedName>
        <fullName evidence="7">ABC transporter ATP-binding protein</fullName>
    </submittedName>
</protein>
<evidence type="ECO:0000256" key="2">
    <source>
        <dbReference type="ARBA" id="ARBA00022741"/>
    </source>
</evidence>
<dbReference type="PANTHER" id="PTHR42855:SF2">
    <property type="entry name" value="DRUG RESISTANCE ABC TRANSPORTER,ATP-BINDING PROTEIN"/>
    <property type="match status" value="1"/>
</dbReference>
<name>A0A423UH08_9ACTN</name>
<dbReference type="SMART" id="SM00382">
    <property type="entry name" value="AAA"/>
    <property type="match status" value="2"/>
</dbReference>
<feature type="domain" description="ABC transporter" evidence="6">
    <location>
        <begin position="3"/>
        <end position="255"/>
    </location>
</feature>
<dbReference type="InterPro" id="IPR003439">
    <property type="entry name" value="ABC_transporter-like_ATP-bd"/>
</dbReference>
<dbReference type="RefSeq" id="WP_096228373.1">
    <property type="nucleotide sequence ID" value="NZ_CP168029.1"/>
</dbReference>
<dbReference type="GO" id="GO:0003677">
    <property type="term" value="F:DNA binding"/>
    <property type="evidence" value="ECO:0007669"/>
    <property type="project" value="InterPro"/>
</dbReference>
<dbReference type="AlphaFoldDB" id="A0A423UH08"/>
<feature type="compositionally biased region" description="Gly residues" evidence="5">
    <location>
        <begin position="547"/>
        <end position="567"/>
    </location>
</feature>
<accession>A0A423UH08</accession>
<evidence type="ECO:0000259" key="6">
    <source>
        <dbReference type="PROSITE" id="PS50893"/>
    </source>
</evidence>
<sequence>MIMQLEHIAKSFGGRQLFHDVTFRLEEYERLALVGPNGAGKTTMLNIISGQEDADEGRVLFAKGARVGYLEQEAIEMADQPIFEEVMSSQVEVLEAERRLYKLEHELGEDPTPQQLAAAGRARDAYEVLGGYTIEAKVRSVMFGLGFKEADLRRSTTEFSGGWQMRIALAKLLIRNPEVLLLDEPTNHLDLESVKWLEGFLRGYAGTVVVVSHDRAFMDNMVDRVAEVDNGQVNLYKGNYSDYLRIREERLERLRAEAAKQAEEIAHMEAFVEKFRYKATKSKQVQDRVKKLEKIKRIELPEEKKTVHFNFKQPPRTGDEVVRARGLVKRFGEKTVYDGFDFTMYRGDKIALVGPNGAGKSTLLKMVAGALAPDAGTIEYGVHVTKTYYAQHQLEELHPGNTVFEELDRVAPGWTISQVRTLLGAFLFTGDAVDKRVSVLSGGEKSRLALAKMLVAPRPLLCLDEPTNHLDIASADILEQALKAFEGTILFITHDRHLIKGVANRIVEVEPGRVTNYDGDYDYYLFKSGQLDGPAPEERSLVDEVMGEGGPGKGEGGKAAKGPGGSGSKTVVNVNRRDRPASAAVDAAKPAGQPVELTAPRESAPKTKEQKRREAEARNRAYAALKNHRKRIAELDRQMERDNARMAELLELMADPDFYINEDASSDAVAEHAKIKQRLAAAEEEWFSLTEELEEEMARQAEGL</sequence>
<feature type="region of interest" description="Disordered" evidence="5">
    <location>
        <begin position="544"/>
        <end position="616"/>
    </location>
</feature>
<feature type="domain" description="ABC transporter" evidence="6">
    <location>
        <begin position="322"/>
        <end position="536"/>
    </location>
</feature>
<feature type="compositionally biased region" description="Low complexity" evidence="5">
    <location>
        <begin position="581"/>
        <end position="591"/>
    </location>
</feature>
<dbReference type="InterPro" id="IPR003593">
    <property type="entry name" value="AAA+_ATPase"/>
</dbReference>
<reference evidence="8" key="1">
    <citation type="submission" date="2018-05" db="EMBL/GenBank/DDBJ databases">
        <title>Genome Sequencing of selected type strains of the family Eggerthellaceae.</title>
        <authorList>
            <person name="Danylec N."/>
            <person name="Stoll D.A."/>
            <person name="Doetsch A."/>
            <person name="Huch M."/>
        </authorList>
    </citation>
    <scope>NUCLEOTIDE SEQUENCE [LARGE SCALE GENOMIC DNA]</scope>
    <source>
        <strain evidence="8">DSM 27213</strain>
    </source>
</reference>
<evidence type="ECO:0000256" key="1">
    <source>
        <dbReference type="ARBA" id="ARBA00022737"/>
    </source>
</evidence>
<feature type="compositionally biased region" description="Basic and acidic residues" evidence="5">
    <location>
        <begin position="603"/>
        <end position="616"/>
    </location>
</feature>
<dbReference type="InterPro" id="IPR032524">
    <property type="entry name" value="ABC_tran_C"/>
</dbReference>
<keyword evidence="1" id="KW-0677">Repeat</keyword>
<dbReference type="InterPro" id="IPR032781">
    <property type="entry name" value="ABC_tran_Xtn"/>
</dbReference>
<dbReference type="CDD" id="cd03221">
    <property type="entry name" value="ABCF_EF-3"/>
    <property type="match status" value="2"/>
</dbReference>
<keyword evidence="2" id="KW-0547">Nucleotide-binding</keyword>
<dbReference type="InterPro" id="IPR027417">
    <property type="entry name" value="P-loop_NTPase"/>
</dbReference>
<evidence type="ECO:0000313" key="8">
    <source>
        <dbReference type="Proteomes" id="UP000285258"/>
    </source>
</evidence>
<dbReference type="FunFam" id="3.40.50.300:FF:000309">
    <property type="entry name" value="ABC transporter ATP-binding protein"/>
    <property type="match status" value="1"/>
</dbReference>
<dbReference type="GO" id="GO:0016887">
    <property type="term" value="F:ATP hydrolysis activity"/>
    <property type="evidence" value="ECO:0007669"/>
    <property type="project" value="InterPro"/>
</dbReference>
<dbReference type="SUPFAM" id="SSF52540">
    <property type="entry name" value="P-loop containing nucleoside triphosphate hydrolases"/>
    <property type="match status" value="2"/>
</dbReference>
<feature type="coiled-coil region" evidence="4">
    <location>
        <begin position="618"/>
        <end position="699"/>
    </location>
</feature>
<proteinExistence type="predicted"/>
<dbReference type="FunFam" id="3.40.50.300:FF:000011">
    <property type="entry name" value="Putative ABC transporter ATP-binding component"/>
    <property type="match status" value="1"/>
</dbReference>
<evidence type="ECO:0000256" key="4">
    <source>
        <dbReference type="SAM" id="Coils"/>
    </source>
</evidence>
<dbReference type="Gene3D" id="3.40.50.300">
    <property type="entry name" value="P-loop containing nucleotide triphosphate hydrolases"/>
    <property type="match status" value="2"/>
</dbReference>
<keyword evidence="4" id="KW-0175">Coiled coil</keyword>
<gene>
    <name evidence="7" type="ORF">DMP12_13585</name>
</gene>
<dbReference type="PROSITE" id="PS00211">
    <property type="entry name" value="ABC_TRANSPORTER_1"/>
    <property type="match status" value="2"/>
</dbReference>
<dbReference type="EMBL" id="QIBW01000025">
    <property type="protein sequence ID" value="ROT88051.1"/>
    <property type="molecule type" value="Genomic_DNA"/>
</dbReference>
<dbReference type="Pfam" id="PF12848">
    <property type="entry name" value="ABC_tran_Xtn"/>
    <property type="match status" value="1"/>
</dbReference>
<feature type="coiled-coil region" evidence="4">
    <location>
        <begin position="244"/>
        <end position="271"/>
    </location>
</feature>
<comment type="caution">
    <text evidence="7">The sequence shown here is derived from an EMBL/GenBank/DDBJ whole genome shotgun (WGS) entry which is preliminary data.</text>
</comment>
<dbReference type="Pfam" id="PF00005">
    <property type="entry name" value="ABC_tran"/>
    <property type="match status" value="2"/>
</dbReference>
<dbReference type="InterPro" id="IPR017871">
    <property type="entry name" value="ABC_transporter-like_CS"/>
</dbReference>
<dbReference type="PANTHER" id="PTHR42855">
    <property type="entry name" value="ABC TRANSPORTER ATP-BINDING SUBUNIT"/>
    <property type="match status" value="1"/>
</dbReference>
<dbReference type="Proteomes" id="UP000285258">
    <property type="component" value="Unassembled WGS sequence"/>
</dbReference>
<organism evidence="7 8">
    <name type="scientific">Gordonibacter urolithinfaciens</name>
    <dbReference type="NCBI Taxonomy" id="1335613"/>
    <lineage>
        <taxon>Bacteria</taxon>
        <taxon>Bacillati</taxon>
        <taxon>Actinomycetota</taxon>
        <taxon>Coriobacteriia</taxon>
        <taxon>Eggerthellales</taxon>
        <taxon>Eggerthellaceae</taxon>
        <taxon>Gordonibacter</taxon>
    </lineage>
</organism>
<evidence type="ECO:0000313" key="7">
    <source>
        <dbReference type="EMBL" id="ROT88051.1"/>
    </source>
</evidence>
<evidence type="ECO:0000256" key="3">
    <source>
        <dbReference type="ARBA" id="ARBA00022840"/>
    </source>
</evidence>